<dbReference type="RefSeq" id="WP_343936145.1">
    <property type="nucleotide sequence ID" value="NZ_BAAABU010000012.1"/>
</dbReference>
<sequence>MREVWTDDELDRALDALYREVETDRRGLAEVRETVVTAARALDRPRLAVVEPGSGKPAAGKGVAGQGVAGRRRPVRRWLAAAAVVLTLTAGVVVAQVSANTATAQARAALTGAADLAARAQDPVVAPGRYRYVATHAWWLRTIGSETRSFTFLNENLVETWIPADPSGEWLQRRRETGNRKWVVGTEAEARAAGVAVEETPWPERRAKGGEFSGNLPEHGGWQFPKPEFLAGLPTDPEQLYRRLSEDSGGGKQALVYVADALRTGLVPAATRANLLRALAHLPGLDVTDDAADLDGRTGVALGVTEDGERQEIILDPATGQVIGERKVSDSMFAGVPKGTVTSYSAITTAVVDHLGSTG</sequence>
<dbReference type="EMBL" id="BAAABU010000012">
    <property type="protein sequence ID" value="GAA0243423.1"/>
    <property type="molecule type" value="Genomic_DNA"/>
</dbReference>
<feature type="transmembrane region" description="Helical" evidence="1">
    <location>
        <begin position="78"/>
        <end position="97"/>
    </location>
</feature>
<name>A0ABP3DUT7_9PSEU</name>
<protein>
    <recommendedName>
        <fullName evidence="4">CU044_5270 family protein</fullName>
    </recommendedName>
</protein>
<evidence type="ECO:0000313" key="3">
    <source>
        <dbReference type="Proteomes" id="UP001500416"/>
    </source>
</evidence>
<keyword evidence="1" id="KW-0812">Transmembrane</keyword>
<dbReference type="Proteomes" id="UP001500416">
    <property type="component" value="Unassembled WGS sequence"/>
</dbReference>
<organism evidence="2 3">
    <name type="scientific">Saccharothrix mutabilis subsp. mutabilis</name>
    <dbReference type="NCBI Taxonomy" id="66855"/>
    <lineage>
        <taxon>Bacteria</taxon>
        <taxon>Bacillati</taxon>
        <taxon>Actinomycetota</taxon>
        <taxon>Actinomycetes</taxon>
        <taxon>Pseudonocardiales</taxon>
        <taxon>Pseudonocardiaceae</taxon>
        <taxon>Saccharothrix</taxon>
    </lineage>
</organism>
<keyword evidence="1" id="KW-1133">Transmembrane helix</keyword>
<dbReference type="InterPro" id="IPR047789">
    <property type="entry name" value="CU044_5270-like"/>
</dbReference>
<comment type="caution">
    <text evidence="2">The sequence shown here is derived from an EMBL/GenBank/DDBJ whole genome shotgun (WGS) entry which is preliminary data.</text>
</comment>
<evidence type="ECO:0000313" key="2">
    <source>
        <dbReference type="EMBL" id="GAA0243423.1"/>
    </source>
</evidence>
<proteinExistence type="predicted"/>
<keyword evidence="1" id="KW-0472">Membrane</keyword>
<gene>
    <name evidence="2" type="ORF">GCM10010492_48320</name>
</gene>
<accession>A0ABP3DUT7</accession>
<dbReference type="NCBIfam" id="NF038083">
    <property type="entry name" value="CU044_5270_fam"/>
    <property type="match status" value="1"/>
</dbReference>
<reference evidence="3" key="1">
    <citation type="journal article" date="2019" name="Int. J. Syst. Evol. Microbiol.">
        <title>The Global Catalogue of Microorganisms (GCM) 10K type strain sequencing project: providing services to taxonomists for standard genome sequencing and annotation.</title>
        <authorList>
            <consortium name="The Broad Institute Genomics Platform"/>
            <consortium name="The Broad Institute Genome Sequencing Center for Infectious Disease"/>
            <person name="Wu L."/>
            <person name="Ma J."/>
        </authorList>
    </citation>
    <scope>NUCLEOTIDE SEQUENCE [LARGE SCALE GENOMIC DNA]</scope>
    <source>
        <strain evidence="3">JCM 3380</strain>
    </source>
</reference>
<evidence type="ECO:0000256" key="1">
    <source>
        <dbReference type="SAM" id="Phobius"/>
    </source>
</evidence>
<keyword evidence="3" id="KW-1185">Reference proteome</keyword>
<evidence type="ECO:0008006" key="4">
    <source>
        <dbReference type="Google" id="ProtNLM"/>
    </source>
</evidence>